<keyword evidence="1" id="KW-0378">Hydrolase</keyword>
<dbReference type="Proteomes" id="UP000241769">
    <property type="component" value="Unassembled WGS sequence"/>
</dbReference>
<dbReference type="InParanoid" id="A0A2P6NNG3"/>
<dbReference type="InterPro" id="IPR012341">
    <property type="entry name" value="6hp_glycosidase-like_sf"/>
</dbReference>
<comment type="caution">
    <text evidence="3">The sequence shown here is derived from an EMBL/GenBank/DDBJ whole genome shotgun (WGS) entry which is preliminary data.</text>
</comment>
<keyword evidence="4" id="KW-1185">Reference proteome</keyword>
<dbReference type="PANTHER" id="PTHR36845">
    <property type="entry name" value="HYDROLASE, PUTATIVE (AFU_ORTHOLOGUE AFUA_7G05090)-RELATED"/>
    <property type="match status" value="1"/>
</dbReference>
<dbReference type="STRING" id="1890364.A0A2P6NNG3"/>
<evidence type="ECO:0000256" key="2">
    <source>
        <dbReference type="ARBA" id="ARBA00038358"/>
    </source>
</evidence>
<reference evidence="3 4" key="1">
    <citation type="journal article" date="2018" name="Genome Biol. Evol.">
        <title>Multiple Roots of Fruiting Body Formation in Amoebozoa.</title>
        <authorList>
            <person name="Hillmann F."/>
            <person name="Forbes G."/>
            <person name="Novohradska S."/>
            <person name="Ferling I."/>
            <person name="Riege K."/>
            <person name="Groth M."/>
            <person name="Westermann M."/>
            <person name="Marz M."/>
            <person name="Spaller T."/>
            <person name="Winckler T."/>
            <person name="Schaap P."/>
            <person name="Glockner G."/>
        </authorList>
    </citation>
    <scope>NUCLEOTIDE SEQUENCE [LARGE SCALE GENOMIC DNA]</scope>
    <source>
        <strain evidence="3 4">Jena</strain>
    </source>
</reference>
<sequence length="420" mass="46552">MITLKSRRYQDALTHDALNAHNLLKGAPVKGVLLTVPSTARSTYQEAVVLSETSPHNTSDREFGGGNEQPIARVSIKLRSFDVNATLDFAARQLNQTLSSISAKEGNSSDGSWSFVKEGGWAAGFFPGSLWKMYQITGNEEWKEVATKWTQALKHAATIDEHDIGQIMAVSVGNAYSSTDSILLWVPYVRGPSQTFQAIAIVSLMDLDTLFLSENGDPLAPFSQLAVIHAKTLERELFRYPNYSTWNFIDFNATSGQVVGRATNQGYADNSTWARGQAWAVYAYYKLYRWTNDESFLNTSRGAADYFLSQGLPDDFVPYWDFDAPRPTYRDTSAASPLACGLLGLASLEVSPKDSRYYTAAEGILTSLSNRPYLSVDTPSQSILLQGTQNEPQHNHDTGTSWGDYYFLEAIQLYSNVRGQ</sequence>
<dbReference type="GO" id="GO:0000272">
    <property type="term" value="P:polysaccharide catabolic process"/>
    <property type="evidence" value="ECO:0007669"/>
    <property type="project" value="TreeGrafter"/>
</dbReference>
<dbReference type="InterPro" id="IPR052369">
    <property type="entry name" value="UG_Glycosaminoglycan_Hydrolase"/>
</dbReference>
<accession>A0A2P6NNG3</accession>
<protein>
    <recommendedName>
        <fullName evidence="5">Glucuronyl hydrolase</fullName>
    </recommendedName>
</protein>
<dbReference type="GO" id="GO:0052757">
    <property type="term" value="F:chondroitin hydrolase activity"/>
    <property type="evidence" value="ECO:0007669"/>
    <property type="project" value="TreeGrafter"/>
</dbReference>
<dbReference type="SUPFAM" id="SSF48208">
    <property type="entry name" value="Six-hairpin glycosidases"/>
    <property type="match status" value="1"/>
</dbReference>
<name>A0A2P6NNG3_9EUKA</name>
<dbReference type="AlphaFoldDB" id="A0A2P6NNG3"/>
<dbReference type="EMBL" id="MDYQ01000044">
    <property type="protein sequence ID" value="PRP85500.1"/>
    <property type="molecule type" value="Genomic_DNA"/>
</dbReference>
<evidence type="ECO:0008006" key="5">
    <source>
        <dbReference type="Google" id="ProtNLM"/>
    </source>
</evidence>
<evidence type="ECO:0000256" key="1">
    <source>
        <dbReference type="ARBA" id="ARBA00022801"/>
    </source>
</evidence>
<evidence type="ECO:0000313" key="4">
    <source>
        <dbReference type="Proteomes" id="UP000241769"/>
    </source>
</evidence>
<dbReference type="InterPro" id="IPR008928">
    <property type="entry name" value="6-hairpin_glycosidase_sf"/>
</dbReference>
<dbReference type="OrthoDB" id="2317065at2759"/>
<gene>
    <name evidence="3" type="ORF">PROFUN_06869</name>
</gene>
<evidence type="ECO:0000313" key="3">
    <source>
        <dbReference type="EMBL" id="PRP85500.1"/>
    </source>
</evidence>
<proteinExistence type="inferred from homology"/>
<organism evidence="3 4">
    <name type="scientific">Planoprotostelium fungivorum</name>
    <dbReference type="NCBI Taxonomy" id="1890364"/>
    <lineage>
        <taxon>Eukaryota</taxon>
        <taxon>Amoebozoa</taxon>
        <taxon>Evosea</taxon>
        <taxon>Variosea</taxon>
        <taxon>Cavosteliida</taxon>
        <taxon>Cavosteliaceae</taxon>
        <taxon>Planoprotostelium</taxon>
    </lineage>
</organism>
<comment type="similarity">
    <text evidence="2">Belongs to the glycosyl hydrolase 88 family.</text>
</comment>
<dbReference type="Gene3D" id="1.50.10.10">
    <property type="match status" value="2"/>
</dbReference>
<dbReference type="PANTHER" id="PTHR36845:SF1">
    <property type="entry name" value="HYDROLASE, PUTATIVE (AFU_ORTHOLOGUE AFUA_7G05090)-RELATED"/>
    <property type="match status" value="1"/>
</dbReference>